<dbReference type="Pfam" id="PF03729">
    <property type="entry name" value="DUF308"/>
    <property type="match status" value="2"/>
</dbReference>
<dbReference type="Proteomes" id="UP000032046">
    <property type="component" value="Unassembled WGS sequence"/>
</dbReference>
<keyword evidence="3" id="KW-1185">Reference proteome</keyword>
<evidence type="ECO:0000313" key="2">
    <source>
        <dbReference type="EMBL" id="KIP62644.1"/>
    </source>
</evidence>
<gene>
    <name evidence="2" type="ORF">ST44_06400</name>
</gene>
<reference evidence="2 3" key="1">
    <citation type="submission" date="2015-01" db="EMBL/GenBank/DDBJ databases">
        <title>Comparative genomics of non-oral Prevotella species.</title>
        <authorList>
            <person name="Accetto T."/>
            <person name="Nograsek B."/>
            <person name="Avgustin G."/>
        </authorList>
    </citation>
    <scope>NUCLEOTIDE SEQUENCE [LARGE SCALE GENOMIC DNA]</scope>
    <source>
        <strain evidence="2 3">P5-119</strain>
    </source>
</reference>
<keyword evidence="1" id="KW-0812">Transmembrane</keyword>
<sequence>MKILQSSVFRAICAIVVGGMLIKNPDSTVKGITIAIGVLFLISGVISCVVYFNARMHSADNEVYDSNGRLLVGGRPAFPIVGLGSVILGFILALMPGAFVTSLMYVLSGILLLGALNQFLVLIQARKFARLPMWYWVCPSLILLTGIFVMVKPMESAGLPLLIIGWCLLFYGVSECISAFKIHQYRRMLSKSDKASDGEKE</sequence>
<dbReference type="EMBL" id="JXQK01000052">
    <property type="protein sequence ID" value="KIP62644.1"/>
    <property type="molecule type" value="Genomic_DNA"/>
</dbReference>
<name>A0A0D0I5V7_9BACT</name>
<dbReference type="RefSeq" id="WP_042519051.1">
    <property type="nucleotide sequence ID" value="NZ_DAIPDX010000019.1"/>
</dbReference>
<dbReference type="PANTHER" id="PTHR34989">
    <property type="entry name" value="PROTEIN HDED"/>
    <property type="match status" value="1"/>
</dbReference>
<feature type="transmembrane region" description="Helical" evidence="1">
    <location>
        <begin position="133"/>
        <end position="151"/>
    </location>
</feature>
<dbReference type="GeneID" id="93483106"/>
<keyword evidence="1" id="KW-1133">Transmembrane helix</keyword>
<feature type="transmembrane region" description="Helical" evidence="1">
    <location>
        <begin position="102"/>
        <end position="121"/>
    </location>
</feature>
<dbReference type="STRING" id="1602171.ST44_06400"/>
<proteinExistence type="predicted"/>
<feature type="transmembrane region" description="Helical" evidence="1">
    <location>
        <begin position="157"/>
        <end position="180"/>
    </location>
</feature>
<evidence type="ECO:0000256" key="1">
    <source>
        <dbReference type="SAM" id="Phobius"/>
    </source>
</evidence>
<feature type="transmembrane region" description="Helical" evidence="1">
    <location>
        <begin position="77"/>
        <end position="96"/>
    </location>
</feature>
<accession>A0A0D0I5V7</accession>
<keyword evidence="1" id="KW-0472">Membrane</keyword>
<dbReference type="GO" id="GO:0005886">
    <property type="term" value="C:plasma membrane"/>
    <property type="evidence" value="ECO:0007669"/>
    <property type="project" value="TreeGrafter"/>
</dbReference>
<feature type="transmembrane region" description="Helical" evidence="1">
    <location>
        <begin position="7"/>
        <end position="25"/>
    </location>
</feature>
<dbReference type="InterPro" id="IPR005325">
    <property type="entry name" value="DUF308_memb"/>
</dbReference>
<comment type="caution">
    <text evidence="2">The sequence shown here is derived from an EMBL/GenBank/DDBJ whole genome shotgun (WGS) entry which is preliminary data.</text>
</comment>
<feature type="transmembrane region" description="Helical" evidence="1">
    <location>
        <begin position="31"/>
        <end position="52"/>
    </location>
</feature>
<organism evidence="2 3">
    <name type="scientific">Prevotella pectinovora</name>
    <dbReference type="NCBI Taxonomy" id="1602169"/>
    <lineage>
        <taxon>Bacteria</taxon>
        <taxon>Pseudomonadati</taxon>
        <taxon>Bacteroidota</taxon>
        <taxon>Bacteroidia</taxon>
        <taxon>Bacteroidales</taxon>
        <taxon>Prevotellaceae</taxon>
        <taxon>Prevotella</taxon>
    </lineage>
</organism>
<dbReference type="AlphaFoldDB" id="A0A0D0I5V7"/>
<evidence type="ECO:0000313" key="3">
    <source>
        <dbReference type="Proteomes" id="UP000032046"/>
    </source>
</evidence>
<dbReference type="PANTHER" id="PTHR34989:SF1">
    <property type="entry name" value="PROTEIN HDED"/>
    <property type="match status" value="1"/>
</dbReference>
<dbReference type="InterPro" id="IPR052712">
    <property type="entry name" value="Acid_resist_chaperone_HdeD"/>
</dbReference>
<protein>
    <submittedName>
        <fullName evidence="2">Membrane protein</fullName>
    </submittedName>
</protein>